<evidence type="ECO:0000313" key="2">
    <source>
        <dbReference type="Proteomes" id="UP001500731"/>
    </source>
</evidence>
<dbReference type="RefSeq" id="WP_345189052.1">
    <property type="nucleotide sequence ID" value="NZ_BAABGP010000037.1"/>
</dbReference>
<dbReference type="Proteomes" id="UP001500731">
    <property type="component" value="Unassembled WGS sequence"/>
</dbReference>
<organism evidence="1 2">
    <name type="scientific">Microbacterium panaciterrae</name>
    <dbReference type="NCBI Taxonomy" id="985759"/>
    <lineage>
        <taxon>Bacteria</taxon>
        <taxon>Bacillati</taxon>
        <taxon>Actinomycetota</taxon>
        <taxon>Actinomycetes</taxon>
        <taxon>Micrococcales</taxon>
        <taxon>Microbacteriaceae</taxon>
        <taxon>Microbacterium</taxon>
    </lineage>
</organism>
<gene>
    <name evidence="1" type="ORF">GCM10023171_37550</name>
</gene>
<comment type="caution">
    <text evidence="1">The sequence shown here is derived from an EMBL/GenBank/DDBJ whole genome shotgun (WGS) entry which is preliminary data.</text>
</comment>
<reference evidence="2" key="1">
    <citation type="journal article" date="2019" name="Int. J. Syst. Evol. Microbiol.">
        <title>The Global Catalogue of Microorganisms (GCM) 10K type strain sequencing project: providing services to taxonomists for standard genome sequencing and annotation.</title>
        <authorList>
            <consortium name="The Broad Institute Genomics Platform"/>
            <consortium name="The Broad Institute Genome Sequencing Center for Infectious Disease"/>
            <person name="Wu L."/>
            <person name="Ma J."/>
        </authorList>
    </citation>
    <scope>NUCLEOTIDE SEQUENCE [LARGE SCALE GENOMIC DNA]</scope>
    <source>
        <strain evidence="2">JCM 17839</strain>
    </source>
</reference>
<evidence type="ECO:0000313" key="1">
    <source>
        <dbReference type="EMBL" id="GAA4492441.1"/>
    </source>
</evidence>
<keyword evidence="2" id="KW-1185">Reference proteome</keyword>
<name>A0ABP8PT37_9MICO</name>
<proteinExistence type="predicted"/>
<dbReference type="EMBL" id="BAABGP010000037">
    <property type="protein sequence ID" value="GAA4492441.1"/>
    <property type="molecule type" value="Genomic_DNA"/>
</dbReference>
<protein>
    <submittedName>
        <fullName evidence="1">Uncharacterized protein</fullName>
    </submittedName>
</protein>
<sequence>MTTERDMLDRLRVRYGKTYRNGSYVGRQFVIAEKVPTTPGSWGGDRIADALVLDTWSAPHSELTETERDSARWGERQSVHGFEVKISRADWLAELRDPEKADAWGRYCHYFSLVAADRRIVRDDLPNGWGLLIPHGTSLRMVVKPRRRDPRPMPTSIVVSIARAVQKTETAIAATAPALAASTTA</sequence>
<accession>A0ABP8PT37</accession>